<feature type="domain" description="Peptidase S8/S53" evidence="10">
    <location>
        <begin position="163"/>
        <end position="459"/>
    </location>
</feature>
<comment type="similarity">
    <text evidence="1 6 7">Belongs to the peptidase S8 family.</text>
</comment>
<evidence type="ECO:0000313" key="11">
    <source>
        <dbReference type="EMBL" id="MFO7192774.1"/>
    </source>
</evidence>
<dbReference type="PROSITE" id="PS00136">
    <property type="entry name" value="SUBTILASE_ASP"/>
    <property type="match status" value="1"/>
</dbReference>
<evidence type="ECO:0000256" key="3">
    <source>
        <dbReference type="ARBA" id="ARBA00022801"/>
    </source>
</evidence>
<evidence type="ECO:0000256" key="8">
    <source>
        <dbReference type="SAM" id="MobiDB-lite"/>
    </source>
</evidence>
<keyword evidence="3 6" id="KW-0378">Hydrolase</keyword>
<feature type="region of interest" description="Disordered" evidence="8">
    <location>
        <begin position="490"/>
        <end position="530"/>
    </location>
</feature>
<evidence type="ECO:0000259" key="10">
    <source>
        <dbReference type="Pfam" id="PF00082"/>
    </source>
</evidence>
<protein>
    <submittedName>
        <fullName evidence="11">S8 family serine peptidase</fullName>
    </submittedName>
</protein>
<dbReference type="GO" id="GO:0006508">
    <property type="term" value="P:proteolysis"/>
    <property type="evidence" value="ECO:0007669"/>
    <property type="project" value="UniProtKB-KW"/>
</dbReference>
<dbReference type="PROSITE" id="PS51892">
    <property type="entry name" value="SUBTILASE"/>
    <property type="match status" value="1"/>
</dbReference>
<dbReference type="Proteomes" id="UP000249324">
    <property type="component" value="Unassembled WGS sequence"/>
</dbReference>
<gene>
    <name evidence="11" type="ORF">DIU77_011080</name>
</gene>
<keyword evidence="4 6" id="KW-0720">Serine protease</keyword>
<feature type="region of interest" description="Disordered" evidence="8">
    <location>
        <begin position="113"/>
        <end position="142"/>
    </location>
</feature>
<evidence type="ECO:0000256" key="7">
    <source>
        <dbReference type="RuleBase" id="RU003355"/>
    </source>
</evidence>
<dbReference type="PRINTS" id="PR00723">
    <property type="entry name" value="SUBTILISIN"/>
</dbReference>
<feature type="active site" description="Charge relay system" evidence="5 6">
    <location>
        <position position="172"/>
    </location>
</feature>
<dbReference type="PANTHER" id="PTHR43806:SF11">
    <property type="entry name" value="CEREVISIN-RELATED"/>
    <property type="match status" value="1"/>
</dbReference>
<dbReference type="GO" id="GO:0004252">
    <property type="term" value="F:serine-type endopeptidase activity"/>
    <property type="evidence" value="ECO:0007669"/>
    <property type="project" value="UniProtKB-UniRule"/>
</dbReference>
<evidence type="ECO:0000256" key="1">
    <source>
        <dbReference type="ARBA" id="ARBA00011073"/>
    </source>
</evidence>
<dbReference type="EMBL" id="QGUI02000129">
    <property type="protein sequence ID" value="MFO7192774.1"/>
    <property type="molecule type" value="Genomic_DNA"/>
</dbReference>
<dbReference type="Gene3D" id="3.40.50.200">
    <property type="entry name" value="Peptidase S8/S53 domain"/>
    <property type="match status" value="1"/>
</dbReference>
<evidence type="ECO:0000256" key="9">
    <source>
        <dbReference type="SAM" id="SignalP"/>
    </source>
</evidence>
<feature type="active site" description="Charge relay system" evidence="5 6">
    <location>
        <position position="393"/>
    </location>
</feature>
<dbReference type="Pfam" id="PF00082">
    <property type="entry name" value="Peptidase_S8"/>
    <property type="match status" value="1"/>
</dbReference>
<feature type="signal peptide" evidence="9">
    <location>
        <begin position="1"/>
        <end position="34"/>
    </location>
</feature>
<evidence type="ECO:0000256" key="2">
    <source>
        <dbReference type="ARBA" id="ARBA00022670"/>
    </source>
</evidence>
<dbReference type="PANTHER" id="PTHR43806">
    <property type="entry name" value="PEPTIDASE S8"/>
    <property type="match status" value="1"/>
</dbReference>
<evidence type="ECO:0000256" key="4">
    <source>
        <dbReference type="ARBA" id="ARBA00022825"/>
    </source>
</evidence>
<evidence type="ECO:0000313" key="12">
    <source>
        <dbReference type="Proteomes" id="UP000249324"/>
    </source>
</evidence>
<feature type="chain" id="PRO_5044822725" evidence="9">
    <location>
        <begin position="35"/>
        <end position="547"/>
    </location>
</feature>
<keyword evidence="2 6" id="KW-0645">Protease</keyword>
<comment type="caution">
    <text evidence="11">The sequence shown here is derived from an EMBL/GenBank/DDBJ whole genome shotgun (WGS) entry which is preliminary data.</text>
</comment>
<dbReference type="AlphaFoldDB" id="A0ABD6FIT8"/>
<dbReference type="PROSITE" id="PS00137">
    <property type="entry name" value="SUBTILASE_HIS"/>
    <property type="match status" value="1"/>
</dbReference>
<dbReference type="InterPro" id="IPR023827">
    <property type="entry name" value="Peptidase_S8_Asp-AS"/>
</dbReference>
<organism evidence="11 12">
    <name type="scientific">Thermocrispum agreste</name>
    <dbReference type="NCBI Taxonomy" id="37925"/>
    <lineage>
        <taxon>Bacteria</taxon>
        <taxon>Bacillati</taxon>
        <taxon>Actinomycetota</taxon>
        <taxon>Actinomycetes</taxon>
        <taxon>Pseudonocardiales</taxon>
        <taxon>Pseudonocardiaceae</taxon>
        <taxon>Thermocrispum</taxon>
    </lineage>
</organism>
<evidence type="ECO:0000256" key="6">
    <source>
        <dbReference type="PROSITE-ProRule" id="PRU01240"/>
    </source>
</evidence>
<feature type="active site" description="Charge relay system" evidence="5 6">
    <location>
        <position position="213"/>
    </location>
</feature>
<dbReference type="InterPro" id="IPR050131">
    <property type="entry name" value="Peptidase_S8_subtilisin-like"/>
</dbReference>
<keyword evidence="9" id="KW-0732">Signal</keyword>
<evidence type="ECO:0000256" key="5">
    <source>
        <dbReference type="PIRSR" id="PIRSR615500-1"/>
    </source>
</evidence>
<reference evidence="11 12" key="1">
    <citation type="journal article" date="2021" name="BMC Genomics">
        <title>Genome-resolved metagenome and metatranscriptome analyses of thermophilic composting reveal key bacterial players and their metabolic interactions.</title>
        <authorList>
            <person name="Braga L.P.P."/>
            <person name="Pereira R.V."/>
            <person name="Martins L.F."/>
            <person name="Moura L.M.S."/>
            <person name="Sanchez F.B."/>
            <person name="Patane J.S.L."/>
            <person name="da Silva A.M."/>
            <person name="Setubal J.C."/>
        </authorList>
    </citation>
    <scope>NUCLEOTIDE SEQUENCE [LARGE SCALE GENOMIC DNA]</scope>
    <source>
        <strain evidence="11">ZC4RG45</strain>
    </source>
</reference>
<dbReference type="SUPFAM" id="SSF52743">
    <property type="entry name" value="Subtilisin-like"/>
    <property type="match status" value="1"/>
</dbReference>
<dbReference type="PROSITE" id="PS00138">
    <property type="entry name" value="SUBTILASE_SER"/>
    <property type="match status" value="1"/>
</dbReference>
<proteinExistence type="inferred from homology"/>
<accession>A0ABD6FIT8</accession>
<sequence length="547" mass="56735">MPLLRPRPPAWRWFAAGAAALLLTLATTEPVATASADPDGTHGQRCSRTGTSLRYLVLFDEGTGRGQAGREIKRACGKLVVYYDAIAVGIATSEHPLFAEAMGPARVYSAQARRAETAADSAPKPSITPQSRHDASDTADRSDEQWGLEMINARAAREAAGPGAEVIVGVLDSGVDDRHPELAHAVDTERSVGCLGGKPDRSRAAWRPSTSVHGTHVAGTIAAADDGVGVVGVAPQVRVASIKVIDDAGRVDPEAAVCGLMWASKKRMRVTNSSFFVDTGPTSCMSDDEFGVVREAITRAADYATEFGTLNIAAATNEAVNLSPAGSTGDECVALPASIPSVLTVSAVDRSGLKSGYSSYGLGVISLTAPGGDDGECVLSTIPGGYADTCGTSMAAPHVAGVAALLAAQDPDAGPAEIRQALQSTARQTACPADYDRTGDGHQDAFCTGYRGYNSFYGHGLVDALAAVQAFSRESDDDTAADTRDGTATIATSSTESAQQHRTDTPHGAGHADDGQDDQDRAIAEHADVENTVRTLTKQLDSVVQGR</sequence>
<dbReference type="InterPro" id="IPR000209">
    <property type="entry name" value="Peptidase_S8/S53_dom"/>
</dbReference>
<dbReference type="InterPro" id="IPR022398">
    <property type="entry name" value="Peptidase_S8_His-AS"/>
</dbReference>
<feature type="compositionally biased region" description="Basic and acidic residues" evidence="8">
    <location>
        <begin position="131"/>
        <end position="142"/>
    </location>
</feature>
<dbReference type="InterPro" id="IPR023828">
    <property type="entry name" value="Peptidase_S8_Ser-AS"/>
</dbReference>
<feature type="compositionally biased region" description="Basic and acidic residues" evidence="8">
    <location>
        <begin position="499"/>
        <end position="530"/>
    </location>
</feature>
<dbReference type="InterPro" id="IPR015500">
    <property type="entry name" value="Peptidase_S8_subtilisin-rel"/>
</dbReference>
<dbReference type="InterPro" id="IPR036852">
    <property type="entry name" value="Peptidase_S8/S53_dom_sf"/>
</dbReference>
<name>A0ABD6FIT8_9PSEU</name>